<keyword evidence="2" id="KW-1185">Reference proteome</keyword>
<accession>A0ABT3ZVA9</accession>
<organism evidence="1 2">
    <name type="scientific">Archangium lansingense</name>
    <dbReference type="NCBI Taxonomy" id="2995310"/>
    <lineage>
        <taxon>Bacteria</taxon>
        <taxon>Pseudomonadati</taxon>
        <taxon>Myxococcota</taxon>
        <taxon>Myxococcia</taxon>
        <taxon>Myxococcales</taxon>
        <taxon>Cystobacterineae</taxon>
        <taxon>Archangiaceae</taxon>
        <taxon>Archangium</taxon>
    </lineage>
</organism>
<evidence type="ECO:0000313" key="1">
    <source>
        <dbReference type="EMBL" id="MCY1073330.1"/>
    </source>
</evidence>
<sequence length="607" mass="66023">MAFIEARSGGPPDAPAQSVLPCEQPEAPRAHLTLLVRDQLAHNTPALADTQVRVTVGAETHTVTTDGSGLVTFVYEAAADFANAAVRVELTDDARRWFGTANVGGAPTNTTQLAIPVSGEFQLTVEVWTHKPGTGAMAWPQAWTPALNLSCSTTPPGGAAADTDIAFQASGGATPTVQIINHRLSCAAVHELSVGLFGFIADDSRVQVWTEGTERAVGDDDATHDHATFRLVADNGLRLSVSRHDRAVRLRFDFRFPQVLVVGEGTFFEYAVGLANKYEDALADPEGFRWVVATQYDVTNVVDVPDDMQIRNWETGATIAHADQHDRVETALERNLVNHGAQFDATNAGHWANARGTYGAFDAVVFNNPHPGYGMHMCEVLGLTTAHGLNRKNGKAISVYSFGYGVALGAAQIDPYRTSPTATHYATQRNFVRGAAVGQLNHQNTRDTNIAFQYSAANTTALPLRIRDAFEYYNATAIAPAWYGRLGEFPNNQVNHYQSNVDSVGLQGYLLRSYRHHGPSVLKNGGWLFINGSAQWAATLTAGFNFGLLAVPAMTNLASWETHATYFVYYRTNFTSTDHHPSWYSAPNFNPGEPNINNARVYGWQNP</sequence>
<reference evidence="1 2" key="1">
    <citation type="submission" date="2022-11" db="EMBL/GenBank/DDBJ databases">
        <title>Minimal conservation of predation-associated metabolite biosynthetic gene clusters underscores biosynthetic potential of Myxococcota including descriptions for ten novel species: Archangium lansinium sp. nov., Myxococcus landrumus sp. nov., Nannocystis bai.</title>
        <authorList>
            <person name="Ahearne A."/>
            <person name="Stevens C."/>
            <person name="Phillips K."/>
        </authorList>
    </citation>
    <scope>NUCLEOTIDE SEQUENCE [LARGE SCALE GENOMIC DNA]</scope>
    <source>
        <strain evidence="1 2">MIWBW</strain>
    </source>
</reference>
<dbReference type="RefSeq" id="WP_267532342.1">
    <property type="nucleotide sequence ID" value="NZ_JAPNKA010000001.1"/>
</dbReference>
<comment type="caution">
    <text evidence="1">The sequence shown here is derived from an EMBL/GenBank/DDBJ whole genome shotgun (WGS) entry which is preliminary data.</text>
</comment>
<name>A0ABT3ZVA9_9BACT</name>
<protein>
    <submittedName>
        <fullName evidence="1">Uncharacterized protein</fullName>
    </submittedName>
</protein>
<gene>
    <name evidence="1" type="ORF">OV287_02435</name>
</gene>
<proteinExistence type="predicted"/>
<evidence type="ECO:0000313" key="2">
    <source>
        <dbReference type="Proteomes" id="UP001207654"/>
    </source>
</evidence>
<dbReference type="Proteomes" id="UP001207654">
    <property type="component" value="Unassembled WGS sequence"/>
</dbReference>
<dbReference type="EMBL" id="JAPNKA010000001">
    <property type="protein sequence ID" value="MCY1073330.1"/>
    <property type="molecule type" value="Genomic_DNA"/>
</dbReference>